<evidence type="ECO:0000256" key="13">
    <source>
        <dbReference type="ARBA" id="ARBA00041199"/>
    </source>
</evidence>
<dbReference type="Proteomes" id="UP000595460">
    <property type="component" value="Chromosome"/>
</dbReference>
<feature type="transmembrane region" description="Helical" evidence="14">
    <location>
        <begin position="524"/>
        <end position="549"/>
    </location>
</feature>
<keyword evidence="7" id="KW-0067">ATP-binding</keyword>
<evidence type="ECO:0000256" key="12">
    <source>
        <dbReference type="ARBA" id="ARBA00038388"/>
    </source>
</evidence>
<dbReference type="PANTHER" id="PTHR30572:SF14">
    <property type="entry name" value="MACROLIDE EXPORT ATP-BINDING_PERMEASE PROTEIN MACB"/>
    <property type="match status" value="1"/>
</dbReference>
<dbReference type="PROSITE" id="PS00211">
    <property type="entry name" value="ABC_TRANSPORTER_1"/>
    <property type="match status" value="1"/>
</dbReference>
<feature type="transmembrane region" description="Helical" evidence="14">
    <location>
        <begin position="569"/>
        <end position="595"/>
    </location>
</feature>
<dbReference type="InterPro" id="IPR017871">
    <property type="entry name" value="ABC_transporter-like_CS"/>
</dbReference>
<dbReference type="Pfam" id="PF12704">
    <property type="entry name" value="MacB_PCD"/>
    <property type="match status" value="1"/>
</dbReference>
<keyword evidence="5 14" id="KW-0812">Transmembrane</keyword>
<dbReference type="InterPro" id="IPR003838">
    <property type="entry name" value="ABC3_permease_C"/>
</dbReference>
<keyword evidence="6" id="KW-0547">Nucleotide-binding</keyword>
<evidence type="ECO:0000256" key="9">
    <source>
        <dbReference type="ARBA" id="ARBA00022989"/>
    </source>
</evidence>
<dbReference type="SUPFAM" id="SSF52540">
    <property type="entry name" value="P-loop containing nucleoside triphosphate hydrolases"/>
    <property type="match status" value="1"/>
</dbReference>
<dbReference type="EMBL" id="CP068047">
    <property type="protein sequence ID" value="QQR37305.1"/>
    <property type="molecule type" value="Genomic_DNA"/>
</dbReference>
<dbReference type="SMART" id="SM00382">
    <property type="entry name" value="AAA"/>
    <property type="match status" value="1"/>
</dbReference>
<organism evidence="16 17">
    <name type="scientific">Devosia oryziradicis</name>
    <dbReference type="NCBI Taxonomy" id="2801335"/>
    <lineage>
        <taxon>Bacteria</taxon>
        <taxon>Pseudomonadati</taxon>
        <taxon>Pseudomonadota</taxon>
        <taxon>Alphaproteobacteria</taxon>
        <taxon>Hyphomicrobiales</taxon>
        <taxon>Devosiaceae</taxon>
        <taxon>Devosia</taxon>
    </lineage>
</organism>
<keyword evidence="11" id="KW-0046">Antibiotic resistance</keyword>
<dbReference type="Pfam" id="PF00005">
    <property type="entry name" value="ABC_tran"/>
    <property type="match status" value="1"/>
</dbReference>
<evidence type="ECO:0000313" key="17">
    <source>
        <dbReference type="Proteomes" id="UP000595460"/>
    </source>
</evidence>
<evidence type="ECO:0000256" key="8">
    <source>
        <dbReference type="ARBA" id="ARBA00022967"/>
    </source>
</evidence>
<accession>A0ABX7BZB3</accession>
<evidence type="ECO:0000256" key="1">
    <source>
        <dbReference type="ARBA" id="ARBA00004429"/>
    </source>
</evidence>
<keyword evidence="10 14" id="KW-0472">Membrane</keyword>
<dbReference type="InterPro" id="IPR025857">
    <property type="entry name" value="MacB_PCD"/>
</dbReference>
<evidence type="ECO:0000259" key="15">
    <source>
        <dbReference type="PROSITE" id="PS50893"/>
    </source>
</evidence>
<feature type="domain" description="ABC transporter" evidence="15">
    <location>
        <begin position="6"/>
        <end position="244"/>
    </location>
</feature>
<proteinExistence type="inferred from homology"/>
<gene>
    <name evidence="16" type="ORF">JI749_06775</name>
</gene>
<dbReference type="RefSeq" id="WP_201661242.1">
    <property type="nucleotide sequence ID" value="NZ_CP068047.1"/>
</dbReference>
<keyword evidence="9 14" id="KW-1133">Transmembrane helix</keyword>
<evidence type="ECO:0000313" key="16">
    <source>
        <dbReference type="EMBL" id="QQR37305.1"/>
    </source>
</evidence>
<evidence type="ECO:0000256" key="4">
    <source>
        <dbReference type="ARBA" id="ARBA00022519"/>
    </source>
</evidence>
<comment type="similarity">
    <text evidence="12">Belongs to the ABC transporter superfamily. Macrolide exporter (TC 3.A.1.122) family.</text>
</comment>
<evidence type="ECO:0000256" key="7">
    <source>
        <dbReference type="ARBA" id="ARBA00022840"/>
    </source>
</evidence>
<keyword evidence="3" id="KW-1003">Cell membrane</keyword>
<evidence type="ECO:0000256" key="5">
    <source>
        <dbReference type="ARBA" id="ARBA00022692"/>
    </source>
</evidence>
<evidence type="ECO:0000256" key="2">
    <source>
        <dbReference type="ARBA" id="ARBA00022448"/>
    </source>
</evidence>
<feature type="transmembrane region" description="Helical" evidence="14">
    <location>
        <begin position="273"/>
        <end position="293"/>
    </location>
</feature>
<dbReference type="InterPro" id="IPR027417">
    <property type="entry name" value="P-loop_NTPase"/>
</dbReference>
<dbReference type="InterPro" id="IPR003593">
    <property type="entry name" value="AAA+_ATPase"/>
</dbReference>
<keyword evidence="4" id="KW-0997">Cell inner membrane</keyword>
<dbReference type="InterPro" id="IPR003439">
    <property type="entry name" value="ABC_transporter-like_ATP-bd"/>
</dbReference>
<dbReference type="Pfam" id="PF02687">
    <property type="entry name" value="FtsX"/>
    <property type="match status" value="1"/>
</dbReference>
<dbReference type="PANTHER" id="PTHR30572">
    <property type="entry name" value="MEMBRANE COMPONENT OF TRANSPORTER-RELATED"/>
    <property type="match status" value="1"/>
</dbReference>
<dbReference type="Gene3D" id="3.40.50.300">
    <property type="entry name" value="P-loop containing nucleotide triphosphate hydrolases"/>
    <property type="match status" value="1"/>
</dbReference>
<reference evidence="16 17" key="1">
    <citation type="submission" date="2021-01" db="EMBL/GenBank/DDBJ databases">
        <title>Genome seq and assembly of Devosia sp. G19.</title>
        <authorList>
            <person name="Chhetri G."/>
        </authorList>
    </citation>
    <scope>NUCLEOTIDE SEQUENCE [LARGE SCALE GENOMIC DNA]</scope>
    <source>
        <strain evidence="16 17">G19</strain>
    </source>
</reference>
<dbReference type="InterPro" id="IPR050250">
    <property type="entry name" value="Macrolide_Exporter_MacB"/>
</dbReference>
<evidence type="ECO:0000256" key="11">
    <source>
        <dbReference type="ARBA" id="ARBA00023251"/>
    </source>
</evidence>
<comment type="subcellular location">
    <subcellularLocation>
        <location evidence="1">Cell inner membrane</location>
        <topology evidence="1">Multi-pass membrane protein</topology>
    </subcellularLocation>
</comment>
<sequence>MSDPIISLRGLTRRFQTGAEAVTVLRDVDLDIHRGELVAIIGQSGSGKSTLMNILGCLDRASAGSYKFAGRDIGKLGPDALAELRREHFGFIFQRYQLLPDLDAVENVEMPAIYAGVDGGARRRRAIDLLTRLGLGERLSHRPNALSGGQQQRVSVARALMNGGEVILADEPTGALDSKSGKDLMGLLGELHRDGHTIIIVTHDPLIAAQAERVIEISDGVIIGDRRTGEDTRVDQRKEPIRRIARWREGLDRGMEALRMALRAMVAHKLRTFLTMLGIIIGIASVVSVVALGQGSQETVLENIASIGTNTINVYPGSGFGDRRSNRIQTLLPSDAEAIASQPYADSVSPQVSSNATVLFRNTSSNASVTGVGEAYFQVNGRTFAAGVGFNQASITQRTQEAVIDANARDAFFINGEDPIGQVILLGRVPVRVIGVVENVTGFGPGGNSANVYVPYTTAMDRILGQSFLNSIAVRVSDDADMDEAEAEITDLLTRLHDGKTDFFLQNTATIRDTIESTAATLTLLISTIAVISLVVGGIGVMNIMLVSVSERTKEIGIRMAVGARRGDILRQFLIEAVLVCFVGGAAGVALSFGLGSLLTSLVAGARVTYSAESIMLAIASASLIGVIFGFMPARSAARMDPVEALARE</sequence>
<evidence type="ECO:0000256" key="14">
    <source>
        <dbReference type="SAM" id="Phobius"/>
    </source>
</evidence>
<keyword evidence="17" id="KW-1185">Reference proteome</keyword>
<evidence type="ECO:0000256" key="10">
    <source>
        <dbReference type="ARBA" id="ARBA00023136"/>
    </source>
</evidence>
<evidence type="ECO:0000256" key="6">
    <source>
        <dbReference type="ARBA" id="ARBA00022741"/>
    </source>
</evidence>
<dbReference type="PROSITE" id="PS50893">
    <property type="entry name" value="ABC_TRANSPORTER_2"/>
    <property type="match status" value="1"/>
</dbReference>
<name>A0ABX7BZB3_9HYPH</name>
<dbReference type="InterPro" id="IPR017911">
    <property type="entry name" value="MacB-like_ATP-bd"/>
</dbReference>
<dbReference type="CDD" id="cd03255">
    <property type="entry name" value="ABC_MJ0796_LolCDE_FtsE"/>
    <property type="match status" value="1"/>
</dbReference>
<keyword evidence="2" id="KW-0813">Transport</keyword>
<keyword evidence="8" id="KW-1278">Translocase</keyword>
<protein>
    <recommendedName>
        <fullName evidence="13">Pyoverdine export ATP-binding/permease protein PvdT</fullName>
    </recommendedName>
</protein>
<evidence type="ECO:0000256" key="3">
    <source>
        <dbReference type="ARBA" id="ARBA00022475"/>
    </source>
</evidence>
<feature type="transmembrane region" description="Helical" evidence="14">
    <location>
        <begin position="615"/>
        <end position="632"/>
    </location>
</feature>